<dbReference type="Gene3D" id="3.90.1570.10">
    <property type="entry name" value="tt1808, chain A"/>
    <property type="match status" value="1"/>
</dbReference>
<dbReference type="InterPro" id="IPR012296">
    <property type="entry name" value="Nuclease_put_TT1808"/>
</dbReference>
<dbReference type="SUPFAM" id="SSF52980">
    <property type="entry name" value="Restriction endonuclease-like"/>
    <property type="match status" value="1"/>
</dbReference>
<gene>
    <name evidence="1" type="ORF">V0288_21080</name>
</gene>
<keyword evidence="2" id="KW-1185">Reference proteome</keyword>
<reference evidence="1 2" key="1">
    <citation type="submission" date="2024-01" db="EMBL/GenBank/DDBJ databases">
        <title>Genomic insights into the taxonomy and metabolism of the cyanobacterium Pannus brasiliensis CCIBt3594.</title>
        <authorList>
            <person name="Machado M."/>
            <person name="Botero N.B."/>
            <person name="Andreote A.P.D."/>
            <person name="Feitosa A.M.T."/>
            <person name="Popin R."/>
            <person name="Sivonen K."/>
            <person name="Fiore M.F."/>
        </authorList>
    </citation>
    <scope>NUCLEOTIDE SEQUENCE [LARGE SCALE GENOMIC DNA]</scope>
    <source>
        <strain evidence="1 2">CCIBt3594</strain>
    </source>
</reference>
<evidence type="ECO:0000313" key="2">
    <source>
        <dbReference type="Proteomes" id="UP001328733"/>
    </source>
</evidence>
<proteinExistence type="predicted"/>
<evidence type="ECO:0000313" key="1">
    <source>
        <dbReference type="EMBL" id="MEG3439634.1"/>
    </source>
</evidence>
<comment type="caution">
    <text evidence="1">The sequence shown here is derived from an EMBL/GenBank/DDBJ whole genome shotgun (WGS) entry which is preliminary data.</text>
</comment>
<dbReference type="AlphaFoldDB" id="A0AAW9R1B2"/>
<sequence>MKLNHGTRLGWTIDPAEKTILAFPAGQKPRAFEKKNEGLPVLDSIEGLKLSIETIFGWLKI</sequence>
<accession>A0AAW9R1B2</accession>
<organism evidence="1 2">
    <name type="scientific">Pannus brasiliensis CCIBt3594</name>
    <dbReference type="NCBI Taxonomy" id="1427578"/>
    <lineage>
        <taxon>Bacteria</taxon>
        <taxon>Bacillati</taxon>
        <taxon>Cyanobacteriota</taxon>
        <taxon>Cyanophyceae</taxon>
        <taxon>Oscillatoriophycideae</taxon>
        <taxon>Chroococcales</taxon>
        <taxon>Microcystaceae</taxon>
        <taxon>Pannus</taxon>
    </lineage>
</organism>
<protein>
    <recommendedName>
        <fullName evidence="3">DDE Tnp4 domain-containing protein</fullName>
    </recommendedName>
</protein>
<name>A0AAW9R1B2_9CHRO</name>
<dbReference type="Proteomes" id="UP001328733">
    <property type="component" value="Unassembled WGS sequence"/>
</dbReference>
<dbReference type="EMBL" id="JBAFSM010000054">
    <property type="protein sequence ID" value="MEG3439634.1"/>
    <property type="molecule type" value="Genomic_DNA"/>
</dbReference>
<dbReference type="InterPro" id="IPR011335">
    <property type="entry name" value="Restrct_endonuc-II-like"/>
</dbReference>
<evidence type="ECO:0008006" key="3">
    <source>
        <dbReference type="Google" id="ProtNLM"/>
    </source>
</evidence>
<dbReference type="RefSeq" id="WP_332867114.1">
    <property type="nucleotide sequence ID" value="NZ_JBAFSM010000054.1"/>
</dbReference>